<organism evidence="4">
    <name type="scientific">Eucampia antarctica</name>
    <dbReference type="NCBI Taxonomy" id="49252"/>
    <lineage>
        <taxon>Eukaryota</taxon>
        <taxon>Sar</taxon>
        <taxon>Stramenopiles</taxon>
        <taxon>Ochrophyta</taxon>
        <taxon>Bacillariophyta</taxon>
        <taxon>Mediophyceae</taxon>
        <taxon>Biddulphiophycidae</taxon>
        <taxon>Hemiaulales</taxon>
        <taxon>Hemiaulaceae</taxon>
        <taxon>Eucampia</taxon>
    </lineage>
</organism>
<evidence type="ECO:0000256" key="2">
    <source>
        <dbReference type="ARBA" id="ARBA00023157"/>
    </source>
</evidence>
<evidence type="ECO:0000313" key="4">
    <source>
        <dbReference type="EMBL" id="CAD9664454.1"/>
    </source>
</evidence>
<dbReference type="Pfam" id="PF08583">
    <property type="entry name" value="Cmc1"/>
    <property type="match status" value="1"/>
</dbReference>
<proteinExistence type="inferred from homology"/>
<evidence type="ECO:0000256" key="1">
    <source>
        <dbReference type="ARBA" id="ARBA00007347"/>
    </source>
</evidence>
<keyword evidence="3" id="KW-0496">Mitochondrion</keyword>
<comment type="subcellular location">
    <subcellularLocation>
        <location evidence="3">Mitochondrion</location>
    </subcellularLocation>
</comment>
<keyword evidence="2" id="KW-1015">Disulfide bond</keyword>
<dbReference type="AlphaFoldDB" id="A0A7S2W3V3"/>
<accession>A0A7S2W3V3</accession>
<gene>
    <name evidence="4" type="ORF">EANT1437_LOCUS5147</name>
</gene>
<sequence length="115" mass="13685">MHPPLDRPHPDCQKEIDALRYCHATNSKLKFWACNETKFVLDRCFQEEKQNMLTEMNKDFDEKRQREEDAFKDAVGHTVSFDDYLKNDKEYKDALKKAEIRKTSNPNQYKNSAHS</sequence>
<reference evidence="4" key="1">
    <citation type="submission" date="2021-01" db="EMBL/GenBank/DDBJ databases">
        <authorList>
            <person name="Corre E."/>
            <person name="Pelletier E."/>
            <person name="Niang G."/>
            <person name="Scheremetjew M."/>
            <person name="Finn R."/>
            <person name="Kale V."/>
            <person name="Holt S."/>
            <person name="Cochrane G."/>
            <person name="Meng A."/>
            <person name="Brown T."/>
            <person name="Cohen L."/>
        </authorList>
    </citation>
    <scope>NUCLEOTIDE SEQUENCE</scope>
    <source>
        <strain evidence="4">CCMP1452</strain>
    </source>
</reference>
<name>A0A7S2W3V3_9STRA</name>
<protein>
    <recommendedName>
        <fullName evidence="3">COX assembly mitochondrial protein</fullName>
    </recommendedName>
</protein>
<evidence type="ECO:0000256" key="3">
    <source>
        <dbReference type="RuleBase" id="RU364104"/>
    </source>
</evidence>
<dbReference type="EMBL" id="HBHI01010026">
    <property type="protein sequence ID" value="CAD9664454.1"/>
    <property type="molecule type" value="Transcribed_RNA"/>
</dbReference>
<dbReference type="InterPro" id="IPR013892">
    <property type="entry name" value="Cyt_c_biogenesis_Cmc1-like"/>
</dbReference>
<comment type="similarity">
    <text evidence="1 3">Belongs to the CMC family.</text>
</comment>
<dbReference type="GO" id="GO:0005739">
    <property type="term" value="C:mitochondrion"/>
    <property type="evidence" value="ECO:0007669"/>
    <property type="project" value="UniProtKB-SubCell"/>
</dbReference>